<keyword evidence="3" id="KW-0444">Lipid biosynthesis</keyword>
<dbReference type="EMBL" id="JARXHW010000020">
    <property type="protein sequence ID" value="MDQ8207853.1"/>
    <property type="molecule type" value="Genomic_DNA"/>
</dbReference>
<dbReference type="PANTHER" id="PTHR11351">
    <property type="entry name" value="ACYL-COA DESATURASE"/>
    <property type="match status" value="1"/>
</dbReference>
<protein>
    <recommendedName>
        <fullName evidence="14">Fatty acid desaturase</fullName>
    </recommendedName>
</protein>
<keyword evidence="6 11" id="KW-1133">Transmembrane helix</keyword>
<comment type="subcellular location">
    <subcellularLocation>
        <location evidence="1">Membrane</location>
        <topology evidence="1">Multi-pass membrane protein</topology>
    </subcellularLocation>
</comment>
<evidence type="ECO:0000256" key="8">
    <source>
        <dbReference type="ARBA" id="ARBA00023098"/>
    </source>
</evidence>
<evidence type="ECO:0000256" key="9">
    <source>
        <dbReference type="ARBA" id="ARBA00023136"/>
    </source>
</evidence>
<keyword evidence="10" id="KW-0275">Fatty acid biosynthesis</keyword>
<organism evidence="12 13">
    <name type="scientific">Thalassobacterium maritimum</name>
    <dbReference type="NCBI Taxonomy" id="3041265"/>
    <lineage>
        <taxon>Bacteria</taxon>
        <taxon>Pseudomonadati</taxon>
        <taxon>Verrucomicrobiota</taxon>
        <taxon>Opitutia</taxon>
        <taxon>Puniceicoccales</taxon>
        <taxon>Coraliomargaritaceae</taxon>
        <taxon>Thalassobacterium</taxon>
    </lineage>
</organism>
<keyword evidence="4 11" id="KW-0812">Transmembrane</keyword>
<comment type="caution">
    <text evidence="12">The sequence shown here is derived from an EMBL/GenBank/DDBJ whole genome shotgun (WGS) entry which is preliminary data.</text>
</comment>
<comment type="similarity">
    <text evidence="2">Belongs to the fatty acid desaturase type 2 family.</text>
</comment>
<evidence type="ECO:0000313" key="12">
    <source>
        <dbReference type="EMBL" id="MDQ8207853.1"/>
    </source>
</evidence>
<evidence type="ECO:0000256" key="10">
    <source>
        <dbReference type="ARBA" id="ARBA00023160"/>
    </source>
</evidence>
<evidence type="ECO:0008006" key="14">
    <source>
        <dbReference type="Google" id="ProtNLM"/>
    </source>
</evidence>
<evidence type="ECO:0000256" key="5">
    <source>
        <dbReference type="ARBA" id="ARBA00022832"/>
    </source>
</evidence>
<keyword evidence="5" id="KW-0276">Fatty acid metabolism</keyword>
<reference evidence="12 13" key="1">
    <citation type="submission" date="2023-04" db="EMBL/GenBank/DDBJ databases">
        <title>A novel bacteria isolated from coastal sediment.</title>
        <authorList>
            <person name="Liu X.-J."/>
            <person name="Du Z.-J."/>
        </authorList>
    </citation>
    <scope>NUCLEOTIDE SEQUENCE [LARGE SCALE GENOMIC DNA]</scope>
    <source>
        <strain evidence="12 13">SDUM461003</strain>
    </source>
</reference>
<evidence type="ECO:0000256" key="7">
    <source>
        <dbReference type="ARBA" id="ARBA00023002"/>
    </source>
</evidence>
<keyword evidence="13" id="KW-1185">Reference proteome</keyword>
<name>A0ABU1AUK5_9BACT</name>
<gene>
    <name evidence="12" type="ORF">QEH52_10050</name>
</gene>
<dbReference type="InterPro" id="IPR015876">
    <property type="entry name" value="Acyl-CoA_DS"/>
</dbReference>
<evidence type="ECO:0000256" key="4">
    <source>
        <dbReference type="ARBA" id="ARBA00022692"/>
    </source>
</evidence>
<keyword evidence="8" id="KW-0443">Lipid metabolism</keyword>
<evidence type="ECO:0000256" key="6">
    <source>
        <dbReference type="ARBA" id="ARBA00022989"/>
    </source>
</evidence>
<accession>A0ABU1AUK5</accession>
<evidence type="ECO:0000256" key="11">
    <source>
        <dbReference type="SAM" id="Phobius"/>
    </source>
</evidence>
<evidence type="ECO:0000256" key="1">
    <source>
        <dbReference type="ARBA" id="ARBA00004141"/>
    </source>
</evidence>
<dbReference type="Proteomes" id="UP001225316">
    <property type="component" value="Unassembled WGS sequence"/>
</dbReference>
<evidence type="ECO:0000313" key="13">
    <source>
        <dbReference type="Proteomes" id="UP001225316"/>
    </source>
</evidence>
<proteinExistence type="inferred from homology"/>
<evidence type="ECO:0000256" key="3">
    <source>
        <dbReference type="ARBA" id="ARBA00022516"/>
    </source>
</evidence>
<dbReference type="PANTHER" id="PTHR11351:SF31">
    <property type="entry name" value="DESATURASE 1, ISOFORM A-RELATED"/>
    <property type="match status" value="1"/>
</dbReference>
<sequence length="196" mass="23162">MHDIRDWSQRHEACHPYFVHQSKIWRDYIWQMHCDLRLKHPPEFKIEPRIAQDRIYQQMQKGWMLQQVPWAVLFYLLGGWPFVIWTVSVRITISLIGHWLVGYFAHNTGQRDWHLQGHAVQGHNLPHIGLLSMGESWHNNHHAYPESAKLGLRASQHDPGWWALQALQAIGLVWKLKLPRDLPGRPELKAIYGKTK</sequence>
<keyword evidence="7" id="KW-0560">Oxidoreductase</keyword>
<evidence type="ECO:0000256" key="2">
    <source>
        <dbReference type="ARBA" id="ARBA00008749"/>
    </source>
</evidence>
<keyword evidence="9 11" id="KW-0472">Membrane</keyword>
<feature type="transmembrane region" description="Helical" evidence="11">
    <location>
        <begin position="68"/>
        <end position="87"/>
    </location>
</feature>